<reference evidence="3 4" key="1">
    <citation type="submission" date="2020-08" db="EMBL/GenBank/DDBJ databases">
        <title>Genomic Encyclopedia of Type Strains, Phase IV (KMG-IV): sequencing the most valuable type-strain genomes for metagenomic binning, comparative biology and taxonomic classification.</title>
        <authorList>
            <person name="Goeker M."/>
        </authorList>
    </citation>
    <scope>NUCLEOTIDE SEQUENCE [LARGE SCALE GENOMIC DNA]</scope>
    <source>
        <strain evidence="3 4">DSM 29007</strain>
    </source>
</reference>
<feature type="signal peptide" evidence="1">
    <location>
        <begin position="1"/>
        <end position="26"/>
    </location>
</feature>
<dbReference type="Pfam" id="PF01979">
    <property type="entry name" value="Amidohydro_1"/>
    <property type="match status" value="1"/>
</dbReference>
<dbReference type="Proteomes" id="UP000582837">
    <property type="component" value="Unassembled WGS sequence"/>
</dbReference>
<keyword evidence="4" id="KW-1185">Reference proteome</keyword>
<keyword evidence="1" id="KW-0732">Signal</keyword>
<evidence type="ECO:0000259" key="2">
    <source>
        <dbReference type="Pfam" id="PF01979"/>
    </source>
</evidence>
<dbReference type="Gene3D" id="3.20.20.140">
    <property type="entry name" value="Metal-dependent hydrolases"/>
    <property type="match status" value="1"/>
</dbReference>
<keyword evidence="3" id="KW-0378">Hydrolase</keyword>
<dbReference type="InterPro" id="IPR032466">
    <property type="entry name" value="Metal_Hydrolase"/>
</dbReference>
<evidence type="ECO:0000256" key="1">
    <source>
        <dbReference type="SAM" id="SignalP"/>
    </source>
</evidence>
<accession>A0A841GVY1</accession>
<organism evidence="3 4">
    <name type="scientific">Longimicrobium terrae</name>
    <dbReference type="NCBI Taxonomy" id="1639882"/>
    <lineage>
        <taxon>Bacteria</taxon>
        <taxon>Pseudomonadati</taxon>
        <taxon>Gemmatimonadota</taxon>
        <taxon>Longimicrobiia</taxon>
        <taxon>Longimicrobiales</taxon>
        <taxon>Longimicrobiaceae</taxon>
        <taxon>Longimicrobium</taxon>
    </lineage>
</organism>
<dbReference type="GO" id="GO:0016810">
    <property type="term" value="F:hydrolase activity, acting on carbon-nitrogen (but not peptide) bonds"/>
    <property type="evidence" value="ECO:0007669"/>
    <property type="project" value="InterPro"/>
</dbReference>
<dbReference type="AlphaFoldDB" id="A0A841GVY1"/>
<feature type="chain" id="PRO_5032652841" evidence="1">
    <location>
        <begin position="27"/>
        <end position="451"/>
    </location>
</feature>
<evidence type="ECO:0000313" key="3">
    <source>
        <dbReference type="EMBL" id="MBB6069764.1"/>
    </source>
</evidence>
<dbReference type="RefSeq" id="WP_170036101.1">
    <property type="nucleotide sequence ID" value="NZ_JABDTL010000002.1"/>
</dbReference>
<dbReference type="SUPFAM" id="SSF51338">
    <property type="entry name" value="Composite domain of metallo-dependent hydrolases"/>
    <property type="match status" value="1"/>
</dbReference>
<name>A0A841GVY1_9BACT</name>
<gene>
    <name evidence="3" type="ORF">HNQ61_001381</name>
</gene>
<protein>
    <submittedName>
        <fullName evidence="3">Imidazolonepropionase-like amidohydrolase</fullName>
    </submittedName>
</protein>
<feature type="domain" description="Amidohydrolase-related" evidence="2">
    <location>
        <begin position="88"/>
        <end position="441"/>
    </location>
</feature>
<dbReference type="PANTHER" id="PTHR43135:SF3">
    <property type="entry name" value="ALPHA-D-RIBOSE 1-METHYLPHOSPHONATE 5-TRIPHOSPHATE DIPHOSPHATASE"/>
    <property type="match status" value="1"/>
</dbReference>
<dbReference type="Gene3D" id="2.30.40.10">
    <property type="entry name" value="Urease, subunit C, domain 1"/>
    <property type="match status" value="1"/>
</dbReference>
<dbReference type="InterPro" id="IPR051781">
    <property type="entry name" value="Metallo-dep_Hydrolase"/>
</dbReference>
<sequence>MKIRIRVPATIAAALACITVARGAHAQPGTPPGDDPVILIHAGRLFDSERGVMLQNRDILIRGTRIEQVGAGLPVPAGAREIDLRNRTVLPGLIDAHTHLLQSIRPTLRDTETEQMVVQAVMEGTPLRALRGGARAGAYLRAGFTTVRDLGNSGRFGDAALATAIREGSVDGPRMFFSGPGLSPEGGQYVGVLAEHPEIVGNDYRIIRGADDGRAAVREAANRGARVIKVYADNTPNRARLSADELRAVVDEARRSGLPVAAHATSDDAIRQAVEAGVTTVEHAYDASDSTFRLMASRGVAYVPTETSAAILDRALELVAPAGERPDSAWRASYLARGYDRIRRAMQAGVTIVAGSDFYQDFGMPQGEASRQMLFAYRQAGMPAARVLQAATINAARALGDDRLGAIKPGAYADLIAVDGDPVADFEAVGRVRFVMKNGKVYVDGENAPIR</sequence>
<dbReference type="InterPro" id="IPR006680">
    <property type="entry name" value="Amidohydro-rel"/>
</dbReference>
<dbReference type="PROSITE" id="PS51257">
    <property type="entry name" value="PROKAR_LIPOPROTEIN"/>
    <property type="match status" value="1"/>
</dbReference>
<dbReference type="PANTHER" id="PTHR43135">
    <property type="entry name" value="ALPHA-D-RIBOSE 1-METHYLPHOSPHONATE 5-TRIPHOSPHATE DIPHOSPHATASE"/>
    <property type="match status" value="1"/>
</dbReference>
<dbReference type="SUPFAM" id="SSF51556">
    <property type="entry name" value="Metallo-dependent hydrolases"/>
    <property type="match status" value="1"/>
</dbReference>
<dbReference type="CDD" id="cd01299">
    <property type="entry name" value="Met_dep_hydrolase_A"/>
    <property type="match status" value="1"/>
</dbReference>
<dbReference type="EMBL" id="JACHIA010000003">
    <property type="protein sequence ID" value="MBB6069764.1"/>
    <property type="molecule type" value="Genomic_DNA"/>
</dbReference>
<proteinExistence type="predicted"/>
<evidence type="ECO:0000313" key="4">
    <source>
        <dbReference type="Proteomes" id="UP000582837"/>
    </source>
</evidence>
<dbReference type="InterPro" id="IPR011059">
    <property type="entry name" value="Metal-dep_hydrolase_composite"/>
</dbReference>
<dbReference type="InterPro" id="IPR057744">
    <property type="entry name" value="OTAase-like"/>
</dbReference>
<comment type="caution">
    <text evidence="3">The sequence shown here is derived from an EMBL/GenBank/DDBJ whole genome shotgun (WGS) entry which is preliminary data.</text>
</comment>